<evidence type="ECO:0000313" key="4">
    <source>
        <dbReference type="EMBL" id="RVX72466.1"/>
    </source>
</evidence>
<keyword evidence="2" id="KW-0521">NADP</keyword>
<proteinExistence type="inferred from homology"/>
<dbReference type="VEuPathDB" id="FungiDB:PV10_01805"/>
<organism evidence="4 5">
    <name type="scientific">Exophiala mesophila</name>
    <name type="common">Black yeast-like fungus</name>
    <dbReference type="NCBI Taxonomy" id="212818"/>
    <lineage>
        <taxon>Eukaryota</taxon>
        <taxon>Fungi</taxon>
        <taxon>Dikarya</taxon>
        <taxon>Ascomycota</taxon>
        <taxon>Pezizomycotina</taxon>
        <taxon>Eurotiomycetes</taxon>
        <taxon>Chaetothyriomycetidae</taxon>
        <taxon>Chaetothyriales</taxon>
        <taxon>Herpotrichiellaceae</taxon>
        <taxon>Exophiala</taxon>
    </lineage>
</organism>
<evidence type="ECO:0000256" key="2">
    <source>
        <dbReference type="ARBA" id="ARBA00022857"/>
    </source>
</evidence>
<comment type="similarity">
    <text evidence="1">Belongs to the short-chain dehydrogenases/reductases (SDR) family.</text>
</comment>
<protein>
    <submittedName>
        <fullName evidence="4">Uncharacterized protein</fullName>
    </submittedName>
</protein>
<keyword evidence="3" id="KW-0560">Oxidoreductase</keyword>
<dbReference type="FunFam" id="3.40.50.720:FF:000084">
    <property type="entry name" value="Short-chain dehydrogenase reductase"/>
    <property type="match status" value="1"/>
</dbReference>
<reference evidence="4 5" key="1">
    <citation type="submission" date="2017-03" db="EMBL/GenBank/DDBJ databases">
        <title>Genomes of endolithic fungi from Antarctica.</title>
        <authorList>
            <person name="Coleine C."/>
            <person name="Masonjones S."/>
            <person name="Stajich J.E."/>
        </authorList>
    </citation>
    <scope>NUCLEOTIDE SEQUENCE [LARGE SCALE GENOMIC DNA]</scope>
    <source>
        <strain evidence="4 5">CCFEE 6314</strain>
    </source>
</reference>
<dbReference type="PANTHER" id="PTHR24321">
    <property type="entry name" value="DEHYDROGENASES, SHORT CHAIN"/>
    <property type="match status" value="1"/>
</dbReference>
<evidence type="ECO:0000256" key="1">
    <source>
        <dbReference type="ARBA" id="ARBA00006484"/>
    </source>
</evidence>
<dbReference type="PRINTS" id="PR00080">
    <property type="entry name" value="SDRFAMILY"/>
</dbReference>
<accession>A0A438N9M4</accession>
<sequence length="279" mass="30052">MSVKQSAIITGAGQGIGAAIGRKLAARGINILIADLNETTGSKVVQELIDTFGVDAIFVKTDVSNEEDVKNMVQAAVDRWGRLDYACNNAGAPEAMARSEENVPVDTFDRMYAINQRGVWLCQKYECLQMQKQEARTVTLTPSNRTVLSRGSVVNISSVNGITGLGLPGYSAAKAAVQSLTRTGTQFYGPWHIRVNAVSPGAILSDGFPHWLKTLAPDIRAFIENDIIKACPAKRQAYPEEIADTVSWLLSDESTFMNGSNVTCDGGFTATRFSANPDA</sequence>
<comment type="caution">
    <text evidence="4">The sequence shown here is derived from an EMBL/GenBank/DDBJ whole genome shotgun (WGS) entry which is preliminary data.</text>
</comment>
<dbReference type="GO" id="GO:0016491">
    <property type="term" value="F:oxidoreductase activity"/>
    <property type="evidence" value="ECO:0007669"/>
    <property type="project" value="UniProtKB-KW"/>
</dbReference>
<gene>
    <name evidence="4" type="ORF">B0A52_03654</name>
</gene>
<dbReference type="InterPro" id="IPR036291">
    <property type="entry name" value="NAD(P)-bd_dom_sf"/>
</dbReference>
<dbReference type="CDD" id="cd05233">
    <property type="entry name" value="SDR_c"/>
    <property type="match status" value="1"/>
</dbReference>
<dbReference type="Pfam" id="PF13561">
    <property type="entry name" value="adh_short_C2"/>
    <property type="match status" value="1"/>
</dbReference>
<dbReference type="SUPFAM" id="SSF51735">
    <property type="entry name" value="NAD(P)-binding Rossmann-fold domains"/>
    <property type="match status" value="1"/>
</dbReference>
<evidence type="ECO:0000256" key="3">
    <source>
        <dbReference type="ARBA" id="ARBA00023002"/>
    </source>
</evidence>
<dbReference type="EMBL" id="NAJM01000012">
    <property type="protein sequence ID" value="RVX72466.1"/>
    <property type="molecule type" value="Genomic_DNA"/>
</dbReference>
<dbReference type="InterPro" id="IPR002347">
    <property type="entry name" value="SDR_fam"/>
</dbReference>
<evidence type="ECO:0000313" key="5">
    <source>
        <dbReference type="Proteomes" id="UP000288859"/>
    </source>
</evidence>
<name>A0A438N9M4_EXOME</name>
<dbReference type="Gene3D" id="3.40.50.720">
    <property type="entry name" value="NAD(P)-binding Rossmann-like Domain"/>
    <property type="match status" value="1"/>
</dbReference>
<dbReference type="PRINTS" id="PR00081">
    <property type="entry name" value="GDHRDH"/>
</dbReference>
<dbReference type="Proteomes" id="UP000288859">
    <property type="component" value="Unassembled WGS sequence"/>
</dbReference>
<dbReference type="AlphaFoldDB" id="A0A438N9M4"/>
<dbReference type="PANTHER" id="PTHR24321:SF11">
    <property type="entry name" value="BLR0893 PROTEIN"/>
    <property type="match status" value="1"/>
</dbReference>
<dbReference type="OrthoDB" id="498125at2759"/>